<accession>A0ABP0Q192</accession>
<evidence type="ECO:0000313" key="1">
    <source>
        <dbReference type="EMBL" id="CAK9082020.1"/>
    </source>
</evidence>
<dbReference type="EMBL" id="CAXAMN010023906">
    <property type="protein sequence ID" value="CAK9082020.1"/>
    <property type="molecule type" value="Genomic_DNA"/>
</dbReference>
<protein>
    <submittedName>
        <fullName evidence="1">Uncharacterized protein</fullName>
    </submittedName>
</protein>
<organism evidence="1 2">
    <name type="scientific">Durusdinium trenchii</name>
    <dbReference type="NCBI Taxonomy" id="1381693"/>
    <lineage>
        <taxon>Eukaryota</taxon>
        <taxon>Sar</taxon>
        <taxon>Alveolata</taxon>
        <taxon>Dinophyceae</taxon>
        <taxon>Suessiales</taxon>
        <taxon>Symbiodiniaceae</taxon>
        <taxon>Durusdinium</taxon>
    </lineage>
</organism>
<proteinExistence type="predicted"/>
<name>A0ABP0Q192_9DINO</name>
<sequence length="599" mass="67504">METKKTKSFLRGAAVRAFYDMNKHPDGYRFVRLQESLERTDDMPIIGLSTGWFPATVAEEFNGEGEVLVRFHGSFEDPYSATSPEQGPVKNLHWRVDPNLVSERTSKATSIELSLVVVRWKEYFTRHYTSRSHNVLNEDLIKDVLEGPGSVKEALGSKGKYEVFTIFASKSKHLDLLDSSKTKQIISSLRGSRKAALYFLWPTQKPALEREGRVAAGSLQGLMQRMEDEGVKTSWPHPWKLYEDLLSKSWAFRESKMPTGIDLRIPPTTAVSREELSLDAEAAASTAIRKLQELRKQRGGTPASKEDYRGVAKLGFAWMGEEVLPFTGEAALTKALKKLLDGSIPEAHCLVQERVEDVCCEMRAYCCQDAERGTYAIKLLNMRMRPPKHQHQAWDASFAMADHRTMTSDELAQQCFAGDRKIVENIEAEVKRLAYLWLEWLRNYSPPSVVRIDFMISQRKDLTGSSGAFQVHTCELTECGGATCGLQVTPRTVAVLNDAMGEAEGFPKPLPPFQETNERNEQRNRNDRDRPKRAEASAEGVRDVQLPVQGRSFGVLGAFLLAFFCLLWPRSKLGGFVALAGIGMWKARDKLRDSWTIRS</sequence>
<keyword evidence="2" id="KW-1185">Reference proteome</keyword>
<comment type="caution">
    <text evidence="1">The sequence shown here is derived from an EMBL/GenBank/DDBJ whole genome shotgun (WGS) entry which is preliminary data.</text>
</comment>
<gene>
    <name evidence="1" type="ORF">CCMP2556_LOCUS40080</name>
</gene>
<reference evidence="1 2" key="1">
    <citation type="submission" date="2024-02" db="EMBL/GenBank/DDBJ databases">
        <authorList>
            <person name="Chen Y."/>
            <person name="Shah S."/>
            <person name="Dougan E. K."/>
            <person name="Thang M."/>
            <person name="Chan C."/>
        </authorList>
    </citation>
    <scope>NUCLEOTIDE SEQUENCE [LARGE SCALE GENOMIC DNA]</scope>
</reference>
<evidence type="ECO:0000313" key="2">
    <source>
        <dbReference type="Proteomes" id="UP001642484"/>
    </source>
</evidence>
<dbReference type="Proteomes" id="UP001642484">
    <property type="component" value="Unassembled WGS sequence"/>
</dbReference>